<keyword evidence="2" id="KW-1185">Reference proteome</keyword>
<comment type="caution">
    <text evidence="1">The sequence shown here is derived from an EMBL/GenBank/DDBJ whole genome shotgun (WGS) entry which is preliminary data.</text>
</comment>
<evidence type="ECO:0000313" key="1">
    <source>
        <dbReference type="EMBL" id="KAK7799079.1"/>
    </source>
</evidence>
<dbReference type="Proteomes" id="UP001488838">
    <property type="component" value="Unassembled WGS sequence"/>
</dbReference>
<proteinExistence type="predicted"/>
<protein>
    <submittedName>
        <fullName evidence="1">Uncharacterized protein</fullName>
    </submittedName>
</protein>
<accession>A0AAW0HB57</accession>
<evidence type="ECO:0000313" key="2">
    <source>
        <dbReference type="Proteomes" id="UP001488838"/>
    </source>
</evidence>
<gene>
    <name evidence="1" type="ORF">U0070_009526</name>
</gene>
<dbReference type="EMBL" id="JBBHLL010000639">
    <property type="protein sequence ID" value="KAK7799079.1"/>
    <property type="molecule type" value="Genomic_DNA"/>
</dbReference>
<dbReference type="AlphaFoldDB" id="A0AAW0HB57"/>
<sequence length="122" mass="12780">MATHTVRQSATCDKAKLGNAGWESSLDFAQIISQTGCQTGSCDWAYTSLGSPILPSWDQAVPPLHLLGAELGPQEKDLQSGNMSYSSLGGPQPCSVAEDGRLSVVPGLQLCIHSPLSPLTGR</sequence>
<reference evidence="1 2" key="1">
    <citation type="journal article" date="2023" name="bioRxiv">
        <title>Conserved and derived expression patterns and positive selection on dental genes reveal complex evolutionary context of ever-growing rodent molars.</title>
        <authorList>
            <person name="Calamari Z.T."/>
            <person name="Song A."/>
            <person name="Cohen E."/>
            <person name="Akter M."/>
            <person name="Roy R.D."/>
            <person name="Hallikas O."/>
            <person name="Christensen M.M."/>
            <person name="Li P."/>
            <person name="Marangoni P."/>
            <person name="Jernvall J."/>
            <person name="Klein O.D."/>
        </authorList>
    </citation>
    <scope>NUCLEOTIDE SEQUENCE [LARGE SCALE GENOMIC DNA]</scope>
    <source>
        <strain evidence="1">V071</strain>
    </source>
</reference>
<name>A0AAW0HB57_MYOGA</name>
<organism evidence="1 2">
    <name type="scientific">Myodes glareolus</name>
    <name type="common">Bank vole</name>
    <name type="synonym">Clethrionomys glareolus</name>
    <dbReference type="NCBI Taxonomy" id="447135"/>
    <lineage>
        <taxon>Eukaryota</taxon>
        <taxon>Metazoa</taxon>
        <taxon>Chordata</taxon>
        <taxon>Craniata</taxon>
        <taxon>Vertebrata</taxon>
        <taxon>Euteleostomi</taxon>
        <taxon>Mammalia</taxon>
        <taxon>Eutheria</taxon>
        <taxon>Euarchontoglires</taxon>
        <taxon>Glires</taxon>
        <taxon>Rodentia</taxon>
        <taxon>Myomorpha</taxon>
        <taxon>Muroidea</taxon>
        <taxon>Cricetidae</taxon>
        <taxon>Arvicolinae</taxon>
        <taxon>Myodes</taxon>
    </lineage>
</organism>